<dbReference type="Pfam" id="PF03137">
    <property type="entry name" value="OATP"/>
    <property type="match status" value="1"/>
</dbReference>
<comment type="caution">
    <text evidence="10">The sequence shown here is derived from an EMBL/GenBank/DDBJ whole genome shotgun (WGS) entry which is preliminary data.</text>
</comment>
<dbReference type="EMBL" id="VWZE01006543">
    <property type="protein sequence ID" value="NXF87927.1"/>
    <property type="molecule type" value="Genomic_DNA"/>
</dbReference>
<keyword evidence="8" id="KW-0406">Ion transport</keyword>
<comment type="similarity">
    <text evidence="2 8">Belongs to the organo anion transporter (TC 2.A.60) family.</text>
</comment>
<proteinExistence type="inferred from homology"/>
<dbReference type="PROSITE" id="PS51465">
    <property type="entry name" value="KAZAL_2"/>
    <property type="match status" value="1"/>
</dbReference>
<comment type="subcellular location">
    <subcellularLocation>
        <location evidence="1 8">Cell membrane</location>
        <topology evidence="1 8">Multi-pass membrane protein</topology>
    </subcellularLocation>
</comment>
<dbReference type="Gene3D" id="1.20.1250.20">
    <property type="entry name" value="MFS general substrate transporter like domains"/>
    <property type="match status" value="1"/>
</dbReference>
<evidence type="ECO:0000256" key="4">
    <source>
        <dbReference type="ARBA" id="ARBA00022692"/>
    </source>
</evidence>
<dbReference type="GO" id="GO:0015125">
    <property type="term" value="F:bile acid transmembrane transporter activity"/>
    <property type="evidence" value="ECO:0007669"/>
    <property type="project" value="TreeGrafter"/>
</dbReference>
<evidence type="ECO:0000259" key="9">
    <source>
        <dbReference type="PROSITE" id="PS51465"/>
    </source>
</evidence>
<dbReference type="GO" id="GO:0015347">
    <property type="term" value="F:sodium-independent organic anion transmembrane transporter activity"/>
    <property type="evidence" value="ECO:0007669"/>
    <property type="project" value="TreeGrafter"/>
</dbReference>
<keyword evidence="11" id="KW-1185">Reference proteome</keyword>
<gene>
    <name evidence="10" type="primary">Slco2b1</name>
    <name evidence="10" type="ORF">EUBBOU_R05789</name>
</gene>
<dbReference type="GO" id="GO:0043252">
    <property type="term" value="P:sodium-independent organic anion transport"/>
    <property type="evidence" value="ECO:0007669"/>
    <property type="project" value="TreeGrafter"/>
</dbReference>
<feature type="transmembrane region" description="Helical" evidence="8">
    <location>
        <begin position="233"/>
        <end position="255"/>
    </location>
</feature>
<dbReference type="PANTHER" id="PTHR11388:SF87">
    <property type="entry name" value="SOLUTE CARRIER ORGANIC ANION TRANSPORTER FAMILY MEMBER 2B1"/>
    <property type="match status" value="1"/>
</dbReference>
<protein>
    <recommendedName>
        <fullName evidence="8">Solute carrier organic anion transporter family member</fullName>
    </recommendedName>
</protein>
<dbReference type="GO" id="GO:0016324">
    <property type="term" value="C:apical plasma membrane"/>
    <property type="evidence" value="ECO:0007669"/>
    <property type="project" value="TreeGrafter"/>
</dbReference>
<evidence type="ECO:0000256" key="7">
    <source>
        <dbReference type="ARBA" id="ARBA00023157"/>
    </source>
</evidence>
<evidence type="ECO:0000256" key="3">
    <source>
        <dbReference type="ARBA" id="ARBA00022475"/>
    </source>
</evidence>
<keyword evidence="4 8" id="KW-0812">Transmembrane</keyword>
<keyword evidence="3" id="KW-1003">Cell membrane</keyword>
<dbReference type="InterPro" id="IPR004156">
    <property type="entry name" value="OATP"/>
</dbReference>
<dbReference type="NCBIfam" id="TIGR00805">
    <property type="entry name" value="oat"/>
    <property type="match status" value="1"/>
</dbReference>
<comment type="caution">
    <text evidence="8">Lacks conserved residue(s) required for the propagation of feature annotation.</text>
</comment>
<organism evidence="10 11">
    <name type="scientific">Eubucco bourcierii</name>
    <name type="common">red-headed barbet</name>
    <dbReference type="NCBI Taxonomy" id="91767"/>
    <lineage>
        <taxon>Eukaryota</taxon>
        <taxon>Metazoa</taxon>
        <taxon>Chordata</taxon>
        <taxon>Craniata</taxon>
        <taxon>Vertebrata</taxon>
        <taxon>Euteleostomi</taxon>
        <taxon>Archelosauria</taxon>
        <taxon>Archosauria</taxon>
        <taxon>Dinosauria</taxon>
        <taxon>Saurischia</taxon>
        <taxon>Theropoda</taxon>
        <taxon>Coelurosauria</taxon>
        <taxon>Aves</taxon>
        <taxon>Neognathae</taxon>
        <taxon>Neoaves</taxon>
        <taxon>Telluraves</taxon>
        <taxon>Coraciimorphae</taxon>
        <taxon>Piciformes</taxon>
        <taxon>Ramphastidae</taxon>
        <taxon>Eubucco</taxon>
    </lineage>
</organism>
<feature type="transmembrane region" description="Helical" evidence="8">
    <location>
        <begin position="331"/>
        <end position="352"/>
    </location>
</feature>
<dbReference type="SUPFAM" id="SSF100895">
    <property type="entry name" value="Kazal-type serine protease inhibitors"/>
    <property type="match status" value="1"/>
</dbReference>
<feature type="domain" description="Kazal-like" evidence="9">
    <location>
        <begin position="402"/>
        <end position="467"/>
    </location>
</feature>
<evidence type="ECO:0000256" key="1">
    <source>
        <dbReference type="ARBA" id="ARBA00004651"/>
    </source>
</evidence>
<dbReference type="GO" id="GO:0006811">
    <property type="term" value="P:monoatomic ion transport"/>
    <property type="evidence" value="ECO:0007669"/>
    <property type="project" value="UniProtKB-KW"/>
</dbReference>
<dbReference type="InterPro" id="IPR036058">
    <property type="entry name" value="Kazal_dom_sf"/>
</dbReference>
<evidence type="ECO:0000313" key="10">
    <source>
        <dbReference type="EMBL" id="NXF87927.1"/>
    </source>
</evidence>
<feature type="non-terminal residue" evidence="10">
    <location>
        <position position="1"/>
    </location>
</feature>
<dbReference type="AlphaFoldDB" id="A0A7K8XAJ5"/>
<evidence type="ECO:0000313" key="11">
    <source>
        <dbReference type="Proteomes" id="UP000583613"/>
    </source>
</evidence>
<dbReference type="OrthoDB" id="5062115at2759"/>
<keyword evidence="7" id="KW-1015">Disulfide bond</keyword>
<dbReference type="Proteomes" id="UP000583613">
    <property type="component" value="Unassembled WGS sequence"/>
</dbReference>
<dbReference type="Pfam" id="PF07648">
    <property type="entry name" value="Kazal_2"/>
    <property type="match status" value="1"/>
</dbReference>
<evidence type="ECO:0000256" key="5">
    <source>
        <dbReference type="ARBA" id="ARBA00022989"/>
    </source>
</evidence>
<feature type="non-terminal residue" evidence="10">
    <location>
        <position position="585"/>
    </location>
</feature>
<evidence type="ECO:0000256" key="6">
    <source>
        <dbReference type="ARBA" id="ARBA00023136"/>
    </source>
</evidence>
<feature type="transmembrane region" description="Helical" evidence="8">
    <location>
        <begin position="69"/>
        <end position="86"/>
    </location>
</feature>
<evidence type="ECO:0000256" key="8">
    <source>
        <dbReference type="RuleBase" id="RU362056"/>
    </source>
</evidence>
<dbReference type="SUPFAM" id="SSF103473">
    <property type="entry name" value="MFS general substrate transporter"/>
    <property type="match status" value="1"/>
</dbReference>
<dbReference type="InterPro" id="IPR002350">
    <property type="entry name" value="Kazal_dom"/>
</dbReference>
<sequence>QFFVWCQGALQLCQLLVSSYLRSCISSLELRFALPSATSGLLTSFNEVGNTLLIVLVSYLGSRWHRPRLIGTGALLGALAALLMALPHFMAGPYQYDQSVPSSPCAHVPAGTFSNATDLCQPEVPGAWGNLSGTACPAQAARQDQELLLVMFLAQALLGIGAVPIQPFGISYIDDFASQRNSPLYLAPSSEVPRLEVSTLGLGTQLRALPQLCPLCPPERVQLRRQDPRWVGAWWLGFLLAASLLALAALPYFFFPREMPTEVGEALQSLLGAVRGHQGFPRVLLRTLCQPLFLPVVLAQASLGAMVSGLATFMGKFLERQFSVTASQANVAMGAVNIPGAMVGILLGGAILKRFRLSLRQCSALCLLGTFLCLLLTFPLLFLGCPTQKVAGITYSHSGAGGRQPLACSGHCGCPEEGFNPICGSNQLEFSSPCAAGCSVATASLGTSPGTSPGTHTLSYSNCSCIPGDGTARPGTCGTSCSHLFLPFVALSCLAGIFASTSHTPSCVLLLRSCQPQDKSLAVGIQFMLLRVLAWMPAPVLYGSAIDSCCLLWQRRCARRAACRYYDNDLFRQRYLGLQLLFEAG</sequence>
<dbReference type="PANTHER" id="PTHR11388">
    <property type="entry name" value="ORGANIC ANION TRANSPORTER"/>
    <property type="match status" value="1"/>
</dbReference>
<reference evidence="10 11" key="1">
    <citation type="submission" date="2019-09" db="EMBL/GenBank/DDBJ databases">
        <title>Bird 10,000 Genomes (B10K) Project - Family phase.</title>
        <authorList>
            <person name="Zhang G."/>
        </authorList>
    </citation>
    <scope>NUCLEOTIDE SEQUENCE [LARGE SCALE GENOMIC DNA]</scope>
    <source>
        <strain evidence="10">B10K-DU-001-04</strain>
        <tissue evidence="10">Muscle</tissue>
    </source>
</reference>
<feature type="transmembrane region" description="Helical" evidence="8">
    <location>
        <begin position="364"/>
        <end position="384"/>
    </location>
</feature>
<dbReference type="GO" id="GO:0016323">
    <property type="term" value="C:basolateral plasma membrane"/>
    <property type="evidence" value="ECO:0007669"/>
    <property type="project" value="TreeGrafter"/>
</dbReference>
<accession>A0A7K8XAJ5</accession>
<dbReference type="InterPro" id="IPR036259">
    <property type="entry name" value="MFS_trans_sf"/>
</dbReference>
<keyword evidence="8" id="KW-0813">Transport</keyword>
<feature type="transmembrane region" description="Helical" evidence="8">
    <location>
        <begin position="292"/>
        <end position="311"/>
    </location>
</feature>
<keyword evidence="6 8" id="KW-0472">Membrane</keyword>
<evidence type="ECO:0000256" key="2">
    <source>
        <dbReference type="ARBA" id="ARBA00009657"/>
    </source>
</evidence>
<keyword evidence="5 8" id="KW-1133">Transmembrane helix</keyword>
<name>A0A7K8XAJ5_9PICI</name>